<dbReference type="InterPro" id="IPR050404">
    <property type="entry name" value="Heme-degrading_MO"/>
</dbReference>
<evidence type="ECO:0000313" key="2">
    <source>
        <dbReference type="EMBL" id="CAD2077888.1"/>
    </source>
</evidence>
<keyword evidence="2" id="KW-0503">Monooxygenase</keyword>
<gene>
    <name evidence="2" type="primary">hmoB</name>
    <name evidence="2" type="ORF">JEOSCH030_01411</name>
</gene>
<keyword evidence="3" id="KW-1185">Reference proteome</keyword>
<comment type="caution">
    <text evidence="2">The sequence shown here is derived from an EMBL/GenBank/DDBJ whole genome shotgun (WGS) entry which is preliminary data.</text>
</comment>
<dbReference type="Pfam" id="PF03992">
    <property type="entry name" value="ABM"/>
    <property type="match status" value="1"/>
</dbReference>
<evidence type="ECO:0000259" key="1">
    <source>
        <dbReference type="Pfam" id="PF03992"/>
    </source>
</evidence>
<dbReference type="Gene3D" id="3.30.70.100">
    <property type="match status" value="1"/>
</dbReference>
<dbReference type="EMBL" id="CAJEWE010000010">
    <property type="protein sequence ID" value="CAD2077888.1"/>
    <property type="molecule type" value="Genomic_DNA"/>
</dbReference>
<dbReference type="PANTHER" id="PTHR34474:SF2">
    <property type="entry name" value="SIGNAL TRANSDUCTION PROTEIN TRAP"/>
    <property type="match status" value="1"/>
</dbReference>
<sequence length="139" mass="16063">MKLQNDQGKTNALELEKDIAEFNGETHKVKIHDGDITKAGHISVNTLNIKEDYLDTIITRFENRNRKVDKYPGFTGFCLINKDNTISVLTGFENREKFDEWVASTAYQEGHQQKQDRSEQQGSEYLVDRPIREHYSVIG</sequence>
<accession>A0A6V7RJJ0</accession>
<dbReference type="InterPro" id="IPR011008">
    <property type="entry name" value="Dimeric_a/b-barrel"/>
</dbReference>
<dbReference type="GO" id="GO:0004497">
    <property type="term" value="F:monooxygenase activity"/>
    <property type="evidence" value="ECO:0007669"/>
    <property type="project" value="UniProtKB-KW"/>
</dbReference>
<dbReference type="PANTHER" id="PTHR34474">
    <property type="entry name" value="SIGNAL TRANSDUCTION PROTEIN TRAP"/>
    <property type="match status" value="1"/>
</dbReference>
<keyword evidence="2" id="KW-0560">Oxidoreductase</keyword>
<organism evidence="2 3">
    <name type="scientific">Phocicoccus schoeneichii</name>
    <dbReference type="NCBI Taxonomy" id="1812261"/>
    <lineage>
        <taxon>Bacteria</taxon>
        <taxon>Bacillati</taxon>
        <taxon>Bacillota</taxon>
        <taxon>Bacilli</taxon>
        <taxon>Bacillales</taxon>
        <taxon>Salinicoccaceae</taxon>
        <taxon>Phocicoccus</taxon>
    </lineage>
</organism>
<name>A0A6V7RJJ0_9BACL</name>
<dbReference type="SUPFAM" id="SSF54909">
    <property type="entry name" value="Dimeric alpha+beta barrel"/>
    <property type="match status" value="1"/>
</dbReference>
<feature type="domain" description="ABM" evidence="1">
    <location>
        <begin position="43"/>
        <end position="112"/>
    </location>
</feature>
<dbReference type="AlphaFoldDB" id="A0A6V7RJJ0"/>
<dbReference type="Proteomes" id="UP000521032">
    <property type="component" value="Unassembled WGS sequence"/>
</dbReference>
<evidence type="ECO:0000313" key="3">
    <source>
        <dbReference type="Proteomes" id="UP000521032"/>
    </source>
</evidence>
<proteinExistence type="predicted"/>
<dbReference type="RefSeq" id="WP_186088148.1">
    <property type="nucleotide sequence ID" value="NZ_BMDB01000001.1"/>
</dbReference>
<protein>
    <submittedName>
        <fullName evidence="2">Heme-degrading monooxygenase HmoB</fullName>
    </submittedName>
</protein>
<reference evidence="2 3" key="1">
    <citation type="submission" date="2020-07" db="EMBL/GenBank/DDBJ databases">
        <authorList>
            <person name="Criscuolo A."/>
        </authorList>
    </citation>
    <scope>NUCLEOTIDE SEQUENCE [LARGE SCALE GENOMIC DNA]</scope>
    <source>
        <strain evidence="3">CIP 111030</strain>
    </source>
</reference>
<dbReference type="InterPro" id="IPR007138">
    <property type="entry name" value="ABM_dom"/>
</dbReference>